<organism evidence="1 2">
    <name type="scientific">Thelephora ganbajun</name>
    <name type="common">Ganba fungus</name>
    <dbReference type="NCBI Taxonomy" id="370292"/>
    <lineage>
        <taxon>Eukaryota</taxon>
        <taxon>Fungi</taxon>
        <taxon>Dikarya</taxon>
        <taxon>Basidiomycota</taxon>
        <taxon>Agaricomycotina</taxon>
        <taxon>Agaricomycetes</taxon>
        <taxon>Thelephorales</taxon>
        <taxon>Thelephoraceae</taxon>
        <taxon>Thelephora</taxon>
    </lineage>
</organism>
<gene>
    <name evidence="1" type="ORF">BDM02DRAFT_3063174</name>
</gene>
<name>A0ACB6Z0R8_THEGA</name>
<evidence type="ECO:0000313" key="1">
    <source>
        <dbReference type="EMBL" id="KAF9642863.1"/>
    </source>
</evidence>
<dbReference type="Proteomes" id="UP000886501">
    <property type="component" value="Unassembled WGS sequence"/>
</dbReference>
<protein>
    <submittedName>
        <fullName evidence="1">Uncharacterized protein</fullName>
    </submittedName>
</protein>
<comment type="caution">
    <text evidence="1">The sequence shown here is derived from an EMBL/GenBank/DDBJ whole genome shotgun (WGS) entry which is preliminary data.</text>
</comment>
<feature type="non-terminal residue" evidence="1">
    <location>
        <position position="1"/>
    </location>
</feature>
<sequence length="58" mass="6461">CLKGTRGAVLDSIELWARNFHEPYVYWLNGLAGTGKSTIAQTIAERIFADGQLRASFF</sequence>
<reference evidence="1" key="1">
    <citation type="submission" date="2019-10" db="EMBL/GenBank/DDBJ databases">
        <authorList>
            <consortium name="DOE Joint Genome Institute"/>
            <person name="Kuo A."/>
            <person name="Miyauchi S."/>
            <person name="Kiss E."/>
            <person name="Drula E."/>
            <person name="Kohler A."/>
            <person name="Sanchez-Garcia M."/>
            <person name="Andreopoulos B."/>
            <person name="Barry K.W."/>
            <person name="Bonito G."/>
            <person name="Buee M."/>
            <person name="Carver A."/>
            <person name="Chen C."/>
            <person name="Cichocki N."/>
            <person name="Clum A."/>
            <person name="Culley D."/>
            <person name="Crous P.W."/>
            <person name="Fauchery L."/>
            <person name="Girlanda M."/>
            <person name="Hayes R."/>
            <person name="Keri Z."/>
            <person name="Labutti K."/>
            <person name="Lipzen A."/>
            <person name="Lombard V."/>
            <person name="Magnuson J."/>
            <person name="Maillard F."/>
            <person name="Morin E."/>
            <person name="Murat C."/>
            <person name="Nolan M."/>
            <person name="Ohm R."/>
            <person name="Pangilinan J."/>
            <person name="Pereira M."/>
            <person name="Perotto S."/>
            <person name="Peter M."/>
            <person name="Riley R."/>
            <person name="Sitrit Y."/>
            <person name="Stielow B."/>
            <person name="Szollosi G."/>
            <person name="Zifcakova L."/>
            <person name="Stursova M."/>
            <person name="Spatafora J.W."/>
            <person name="Tedersoo L."/>
            <person name="Vaario L.-M."/>
            <person name="Yamada A."/>
            <person name="Yan M."/>
            <person name="Wang P."/>
            <person name="Xu J."/>
            <person name="Bruns T."/>
            <person name="Baldrian P."/>
            <person name="Vilgalys R."/>
            <person name="Henrissat B."/>
            <person name="Grigoriev I.V."/>
            <person name="Hibbett D."/>
            <person name="Nagy L.G."/>
            <person name="Martin F.M."/>
        </authorList>
    </citation>
    <scope>NUCLEOTIDE SEQUENCE</scope>
    <source>
        <strain evidence="1">P2</strain>
    </source>
</reference>
<keyword evidence="2" id="KW-1185">Reference proteome</keyword>
<proteinExistence type="predicted"/>
<feature type="non-terminal residue" evidence="1">
    <location>
        <position position="58"/>
    </location>
</feature>
<accession>A0ACB6Z0R8</accession>
<evidence type="ECO:0000313" key="2">
    <source>
        <dbReference type="Proteomes" id="UP000886501"/>
    </source>
</evidence>
<reference evidence="1" key="2">
    <citation type="journal article" date="2020" name="Nat. Commun.">
        <title>Large-scale genome sequencing of mycorrhizal fungi provides insights into the early evolution of symbiotic traits.</title>
        <authorList>
            <person name="Miyauchi S."/>
            <person name="Kiss E."/>
            <person name="Kuo A."/>
            <person name="Drula E."/>
            <person name="Kohler A."/>
            <person name="Sanchez-Garcia M."/>
            <person name="Morin E."/>
            <person name="Andreopoulos B."/>
            <person name="Barry K.W."/>
            <person name="Bonito G."/>
            <person name="Buee M."/>
            <person name="Carver A."/>
            <person name="Chen C."/>
            <person name="Cichocki N."/>
            <person name="Clum A."/>
            <person name="Culley D."/>
            <person name="Crous P.W."/>
            <person name="Fauchery L."/>
            <person name="Girlanda M."/>
            <person name="Hayes R.D."/>
            <person name="Keri Z."/>
            <person name="LaButti K."/>
            <person name="Lipzen A."/>
            <person name="Lombard V."/>
            <person name="Magnuson J."/>
            <person name="Maillard F."/>
            <person name="Murat C."/>
            <person name="Nolan M."/>
            <person name="Ohm R.A."/>
            <person name="Pangilinan J."/>
            <person name="Pereira M.F."/>
            <person name="Perotto S."/>
            <person name="Peter M."/>
            <person name="Pfister S."/>
            <person name="Riley R."/>
            <person name="Sitrit Y."/>
            <person name="Stielow J.B."/>
            <person name="Szollosi G."/>
            <person name="Zifcakova L."/>
            <person name="Stursova M."/>
            <person name="Spatafora J.W."/>
            <person name="Tedersoo L."/>
            <person name="Vaario L.M."/>
            <person name="Yamada A."/>
            <person name="Yan M."/>
            <person name="Wang P."/>
            <person name="Xu J."/>
            <person name="Bruns T."/>
            <person name="Baldrian P."/>
            <person name="Vilgalys R."/>
            <person name="Dunand C."/>
            <person name="Henrissat B."/>
            <person name="Grigoriev I.V."/>
            <person name="Hibbett D."/>
            <person name="Nagy L.G."/>
            <person name="Martin F.M."/>
        </authorList>
    </citation>
    <scope>NUCLEOTIDE SEQUENCE</scope>
    <source>
        <strain evidence="1">P2</strain>
    </source>
</reference>
<dbReference type="EMBL" id="MU118336">
    <property type="protein sequence ID" value="KAF9642863.1"/>
    <property type="molecule type" value="Genomic_DNA"/>
</dbReference>